<evidence type="ECO:0000313" key="1">
    <source>
        <dbReference type="EMBL" id="KID60706.1"/>
    </source>
</evidence>
<gene>
    <name evidence="1" type="ORF">MAN_09841</name>
</gene>
<dbReference type="AlphaFoldDB" id="A0A0B4F489"/>
<dbReference type="HOGENOM" id="CLU_834408_0_0_1"/>
<keyword evidence="2" id="KW-1185">Reference proteome</keyword>
<protein>
    <submittedName>
        <fullName evidence="1">Uncharacterized protein</fullName>
    </submittedName>
</protein>
<dbReference type="VEuPathDB" id="FungiDB:MAN_09841"/>
<comment type="caution">
    <text evidence="1">The sequence shown here is derived from an EMBL/GenBank/DDBJ whole genome shotgun (WGS) entry which is preliminary data.</text>
</comment>
<accession>A0A0B4F489</accession>
<name>A0A0B4F489_METAF</name>
<proteinExistence type="predicted"/>
<feature type="non-terminal residue" evidence="1">
    <location>
        <position position="1"/>
    </location>
</feature>
<dbReference type="EMBL" id="AZNF01000018">
    <property type="protein sequence ID" value="KID60706.1"/>
    <property type="molecule type" value="Genomic_DNA"/>
</dbReference>
<evidence type="ECO:0000313" key="2">
    <source>
        <dbReference type="Proteomes" id="UP000031186"/>
    </source>
</evidence>
<sequence length="333" mass="37076">MRTEATRSLDNDNPLANAIRAITSGETPAGLAFIGTNSLLTVVDLGSEHDPSGPQTSPDDFFSANEPSSWLRRHKAVGDVNAILDPKQPRSVRNDNHMQPQEWERFLSDAPRKLSLQRTESMLPANGIKIERVWDADSFRLGAKSLGAVGRNSVLRLYIIPPFTQSISGDQVVQPHGINLAHTCHTYLGFFDLGGLSFSVFVFFPKTKGLKRSKKSYKGSKPPPFTLSSERQEDFVDGASLPALRATVPASFRQKVPSTYKIAYARQMSFQEKPATARWRSEDESGARHLRYGIRGRFLENFWDDLCLRCNGLLVQPTTGQFAGAVPVYSRQY</sequence>
<organism evidence="1 2">
    <name type="scientific">Metarhizium anisopliae (strain ARSEF 549)</name>
    <dbReference type="NCBI Taxonomy" id="3151832"/>
    <lineage>
        <taxon>Eukaryota</taxon>
        <taxon>Fungi</taxon>
        <taxon>Dikarya</taxon>
        <taxon>Ascomycota</taxon>
        <taxon>Pezizomycotina</taxon>
        <taxon>Sordariomycetes</taxon>
        <taxon>Hypocreomycetidae</taxon>
        <taxon>Hypocreales</taxon>
        <taxon>Clavicipitaceae</taxon>
        <taxon>Metarhizium</taxon>
    </lineage>
</organism>
<reference evidence="1 2" key="1">
    <citation type="journal article" date="2014" name="Proc. Natl. Acad. Sci. U.S.A.">
        <title>Trajectory and genomic determinants of fungal-pathogen speciation and host adaptation.</title>
        <authorList>
            <person name="Hu X."/>
            <person name="Xiao G."/>
            <person name="Zheng P."/>
            <person name="Shang Y."/>
            <person name="Su Y."/>
            <person name="Zhang X."/>
            <person name="Liu X."/>
            <person name="Zhan S."/>
            <person name="St Leger R.J."/>
            <person name="Wang C."/>
        </authorList>
    </citation>
    <scope>NUCLEOTIDE SEQUENCE [LARGE SCALE GENOMIC DNA]</scope>
    <source>
        <strain evidence="1 2">ARSEF 549</strain>
    </source>
</reference>
<dbReference type="OrthoDB" id="5070004at2759"/>
<dbReference type="Proteomes" id="UP000031186">
    <property type="component" value="Unassembled WGS sequence"/>
</dbReference>